<reference evidence="1 2" key="1">
    <citation type="submission" date="2022-03" db="EMBL/GenBank/DDBJ databases">
        <title>Plant growth promoting endophytes with ACC deaminase activity.</title>
        <authorList>
            <person name="Charles T."/>
            <person name="Van Dyk A."/>
            <person name="Cheng J."/>
            <person name="Heil J."/>
        </authorList>
    </citation>
    <scope>NUCLEOTIDE SEQUENCE [LARGE SCALE GENOMIC DNA]</scope>
    <source>
        <strain evidence="1 2">8R6</strain>
    </source>
</reference>
<evidence type="ECO:0000313" key="2">
    <source>
        <dbReference type="Proteomes" id="UP001243713"/>
    </source>
</evidence>
<proteinExistence type="predicted"/>
<protein>
    <submittedName>
        <fullName evidence="1">DUF1615 domain-containing protein</fullName>
    </submittedName>
</protein>
<accession>A0ABY8MND5</accession>
<gene>
    <name evidence="1" type="ORF">MOQ58_20170</name>
</gene>
<dbReference type="InterPro" id="IPR011673">
    <property type="entry name" value="DUF1615"/>
</dbReference>
<organism evidence="1 2">
    <name type="scientific">Pseudomonas migulae</name>
    <dbReference type="NCBI Taxonomy" id="78543"/>
    <lineage>
        <taxon>Bacteria</taxon>
        <taxon>Pseudomonadati</taxon>
        <taxon>Pseudomonadota</taxon>
        <taxon>Gammaproteobacteria</taxon>
        <taxon>Pseudomonadales</taxon>
        <taxon>Pseudomonadaceae</taxon>
        <taxon>Pseudomonas</taxon>
    </lineage>
</organism>
<dbReference type="RefSeq" id="WP_223416159.1">
    <property type="nucleotide sequence ID" value="NZ_CP093428.1"/>
</dbReference>
<dbReference type="Proteomes" id="UP001243713">
    <property type="component" value="Chromosome"/>
</dbReference>
<dbReference type="PROSITE" id="PS51257">
    <property type="entry name" value="PROKAR_LIPOPROTEIN"/>
    <property type="match status" value="1"/>
</dbReference>
<sequence>MQANRLITSVAALLVLAGCGTQRTQEAPARTPKEVKAEIVRLLPAKTVDRQGWATDIYAAFAAQNIYPSTQNLCSVLAVTEQESTFQADPPVPGLGKIAREEIDRRAAKAHIPGLLVSGALQIRSSTGKSYSDRLNAARSEKELSAIFDDFIGRVPMGRTLFGGFNPVHTGGPMQVSIDFAEQQARGYPYPVDGSIRHEVFSRRGGMYFGIAHLLGYPVSYKQPLYRFADFNAGWYASRNAAFQNAVSRASGIPLALDGDLVRYDSIMPGTTELAVRTLGKQLGMRNPTIRDQLEKGKSLEFEDSTLYQRVFELAEKAEGRSLPRAVLPGIALQSPKITRKLTTAWFAKRVDERYQRCMALAGK</sequence>
<name>A0ABY8MND5_9PSED</name>
<dbReference type="Pfam" id="PF07759">
    <property type="entry name" value="DUF1615"/>
    <property type="match status" value="1"/>
</dbReference>
<evidence type="ECO:0000313" key="1">
    <source>
        <dbReference type="EMBL" id="WGK88838.1"/>
    </source>
</evidence>
<keyword evidence="2" id="KW-1185">Reference proteome</keyword>
<dbReference type="EMBL" id="CP093428">
    <property type="protein sequence ID" value="WGK88838.1"/>
    <property type="molecule type" value="Genomic_DNA"/>
</dbReference>